<gene>
    <name evidence="1" type="ORF">PVAP13_6KG342606</name>
</gene>
<keyword evidence="2" id="KW-1185">Reference proteome</keyword>
<sequence length="116" mass="13787">MSERGYIQNNYVQCINTPCWLNSVTFLLLNLYRQKRSNKCLGAPGHRSKLARIKWSLYKTTYITYYTASCVCLDQQSCENHHKQNTSTCGSLVSIRRRRTRRISWCNRRKRCLHHV</sequence>
<name>A0A8T0RI92_PANVG</name>
<evidence type="ECO:0000313" key="1">
    <source>
        <dbReference type="EMBL" id="KAG2584806.1"/>
    </source>
</evidence>
<evidence type="ECO:0000313" key="2">
    <source>
        <dbReference type="Proteomes" id="UP000823388"/>
    </source>
</evidence>
<dbReference type="Proteomes" id="UP000823388">
    <property type="component" value="Chromosome 6K"/>
</dbReference>
<accession>A0A8T0RI92</accession>
<reference evidence="1" key="1">
    <citation type="submission" date="2020-05" db="EMBL/GenBank/DDBJ databases">
        <title>WGS assembly of Panicum virgatum.</title>
        <authorList>
            <person name="Lovell J.T."/>
            <person name="Jenkins J."/>
            <person name="Shu S."/>
            <person name="Juenger T.E."/>
            <person name="Schmutz J."/>
        </authorList>
    </citation>
    <scope>NUCLEOTIDE SEQUENCE</scope>
    <source>
        <strain evidence="1">AP13</strain>
    </source>
</reference>
<proteinExistence type="predicted"/>
<organism evidence="1 2">
    <name type="scientific">Panicum virgatum</name>
    <name type="common">Blackwell switchgrass</name>
    <dbReference type="NCBI Taxonomy" id="38727"/>
    <lineage>
        <taxon>Eukaryota</taxon>
        <taxon>Viridiplantae</taxon>
        <taxon>Streptophyta</taxon>
        <taxon>Embryophyta</taxon>
        <taxon>Tracheophyta</taxon>
        <taxon>Spermatophyta</taxon>
        <taxon>Magnoliopsida</taxon>
        <taxon>Liliopsida</taxon>
        <taxon>Poales</taxon>
        <taxon>Poaceae</taxon>
        <taxon>PACMAD clade</taxon>
        <taxon>Panicoideae</taxon>
        <taxon>Panicodae</taxon>
        <taxon>Paniceae</taxon>
        <taxon>Panicinae</taxon>
        <taxon>Panicum</taxon>
        <taxon>Panicum sect. Hiantes</taxon>
    </lineage>
</organism>
<dbReference type="EMBL" id="CM029047">
    <property type="protein sequence ID" value="KAG2584806.1"/>
    <property type="molecule type" value="Genomic_DNA"/>
</dbReference>
<protein>
    <submittedName>
        <fullName evidence="1">Uncharacterized protein</fullName>
    </submittedName>
</protein>
<dbReference type="AlphaFoldDB" id="A0A8T0RI92"/>
<comment type="caution">
    <text evidence="1">The sequence shown here is derived from an EMBL/GenBank/DDBJ whole genome shotgun (WGS) entry which is preliminary data.</text>
</comment>